<evidence type="ECO:0000313" key="2">
    <source>
        <dbReference type="Proteomes" id="UP000003844"/>
    </source>
</evidence>
<organism evidence="1 2">
    <name type="scientific">Gillisia limnaea (strain DSM 15749 / LMG 21470 / R-8282)</name>
    <dbReference type="NCBI Taxonomy" id="865937"/>
    <lineage>
        <taxon>Bacteria</taxon>
        <taxon>Pseudomonadati</taxon>
        <taxon>Bacteroidota</taxon>
        <taxon>Flavobacteriia</taxon>
        <taxon>Flavobacteriales</taxon>
        <taxon>Flavobacteriaceae</taxon>
        <taxon>Gillisia</taxon>
    </lineage>
</organism>
<dbReference type="OrthoDB" id="1123157at2"/>
<dbReference type="HOGENOM" id="CLU_046260_0_0_10"/>
<protein>
    <submittedName>
        <fullName evidence="1">Secreted protein</fullName>
    </submittedName>
</protein>
<dbReference type="EMBL" id="JH594606">
    <property type="protein sequence ID" value="EHQ03601.1"/>
    <property type="molecule type" value="Genomic_DNA"/>
</dbReference>
<name>H2BS75_GILLR</name>
<sequence>MLRYISFFLLLFTVNGTAQELTLKKGIVMDSLKVNDSISETFSLFLPKSYSNETTWPVVFVFEPQGRGRSAAQLFSQGAEEQGYIIIASNNIVAQDSLLNNLQVAYRVMDTAFNFFPLDQNRIYTAGFAEGAEVASAIPVVVSNVRGVIAAGGSWLNPKLLKKGNRFSFIGISGYNDYRIYNLKEAVRLYGRNEHPASLYTFDGFHEWPGSQLLSRALGSFTLQAMQKGLKPGNPELVELLYQSELEEAERLRRTMHFYKSYELLESMEEKYAIYNKKDELRSLQKDLRRNSLYRQQKREYNNALVLENMKKEEYSYYFEEDVALANFENIPWWSQQLTELKKYQEGKNIAEAEMAYRLQGFLAAFANSYYTALSQSGASADPLVFTAVLQTIFDKKNPAGYKNIISLSAKDGDYEMAMLYLEDLLKTGYKDMEALYDIPGTLDLKLSPEYNSMIKKYLGKSKFYDL</sequence>
<gene>
    <name evidence="1" type="ORF">Gilli_2991</name>
</gene>
<dbReference type="AlphaFoldDB" id="H2BS75"/>
<dbReference type="Gene3D" id="3.40.50.1820">
    <property type="entry name" value="alpha/beta hydrolase"/>
    <property type="match status" value="1"/>
</dbReference>
<dbReference type="SUPFAM" id="SSF53474">
    <property type="entry name" value="alpha/beta-Hydrolases"/>
    <property type="match status" value="1"/>
</dbReference>
<reference evidence="2" key="1">
    <citation type="journal article" date="2012" name="Stand. Genomic Sci.">
        <title>Genome sequence of the Antarctic rhodopsins-containing flavobacterium Gillisia limnaea type strain (R-8282(T)).</title>
        <authorList>
            <person name="Riedel T."/>
            <person name="Held B."/>
            <person name="Nolan M."/>
            <person name="Lucas S."/>
            <person name="Lapidus A."/>
            <person name="Tice H."/>
            <person name="Del Rio T.G."/>
            <person name="Cheng J.F."/>
            <person name="Han C."/>
            <person name="Tapia R."/>
            <person name="Goodwin L.A."/>
            <person name="Pitluck S."/>
            <person name="Liolios K."/>
            <person name="Mavromatis K."/>
            <person name="Pagani I."/>
            <person name="Ivanova N."/>
            <person name="Mikhailova N."/>
            <person name="Pati A."/>
            <person name="Chen A."/>
            <person name="Palaniappan K."/>
            <person name="Land M."/>
            <person name="Rohde M."/>
            <person name="Tindall B.J."/>
            <person name="Detter J.C."/>
            <person name="Goker M."/>
            <person name="Bristow J."/>
            <person name="Eisen J.A."/>
            <person name="Markowitz V."/>
            <person name="Hugenholtz P."/>
            <person name="Kyrpides N.C."/>
            <person name="Klenk H.P."/>
            <person name="Woyke T."/>
        </authorList>
    </citation>
    <scope>NUCLEOTIDE SEQUENCE [LARGE SCALE GENOMIC DNA]</scope>
    <source>
        <strain evidence="2">DSM 15749 / LMG 21470 / R-8282</strain>
    </source>
</reference>
<dbReference type="Proteomes" id="UP000003844">
    <property type="component" value="Unassembled WGS sequence"/>
</dbReference>
<proteinExistence type="predicted"/>
<evidence type="ECO:0000313" key="1">
    <source>
        <dbReference type="EMBL" id="EHQ03601.1"/>
    </source>
</evidence>
<dbReference type="STRING" id="865937.Gilli_2991"/>
<keyword evidence="2" id="KW-1185">Reference proteome</keyword>
<dbReference type="RefSeq" id="WP_006989907.1">
    <property type="nucleotide sequence ID" value="NZ_JH594606.1"/>
</dbReference>
<dbReference type="eggNOG" id="COG0400">
    <property type="taxonomic scope" value="Bacteria"/>
</dbReference>
<accession>H2BS75</accession>
<dbReference type="InterPro" id="IPR029058">
    <property type="entry name" value="AB_hydrolase_fold"/>
</dbReference>